<dbReference type="GO" id="GO:0006606">
    <property type="term" value="P:protein import into nucleus"/>
    <property type="evidence" value="ECO:0007669"/>
    <property type="project" value="TreeGrafter"/>
</dbReference>
<dbReference type="OrthoDB" id="1918363at2759"/>
<dbReference type="STRING" id="6265.A0A0B2VU98"/>
<evidence type="ECO:0000256" key="2">
    <source>
        <dbReference type="ARBA" id="ARBA00010186"/>
    </source>
</evidence>
<proteinExistence type="inferred from homology"/>
<evidence type="ECO:0000256" key="1">
    <source>
        <dbReference type="ARBA" id="ARBA00004567"/>
    </source>
</evidence>
<keyword evidence="5" id="KW-0813">Transport</keyword>
<evidence type="ECO:0000256" key="5">
    <source>
        <dbReference type="RuleBase" id="RU364035"/>
    </source>
</evidence>
<dbReference type="EMBL" id="JPKZ01000885">
    <property type="protein sequence ID" value="KHN84974.1"/>
    <property type="molecule type" value="Genomic_DNA"/>
</dbReference>
<dbReference type="InterPro" id="IPR007231">
    <property type="entry name" value="Nucleoporin_int_Nup93/Nic96"/>
</dbReference>
<comment type="similarity">
    <text evidence="2 5">Belongs to the nucleoporin interacting component (NIC) family.</text>
</comment>
<keyword evidence="5" id="KW-0653">Protein transport</keyword>
<accession>A0A0B2VU98</accession>
<protein>
    <recommendedName>
        <fullName evidence="5">Nuclear pore protein</fullName>
    </recommendedName>
</protein>
<dbReference type="GO" id="GO:0005643">
    <property type="term" value="C:nuclear pore"/>
    <property type="evidence" value="ECO:0007669"/>
    <property type="project" value="UniProtKB-SubCell"/>
</dbReference>
<dbReference type="OMA" id="WMKHIID"/>
<gene>
    <name evidence="6" type="primary">Nup93</name>
    <name evidence="6" type="ORF">Tcan_16164</name>
</gene>
<keyword evidence="7" id="KW-1185">Reference proteome</keyword>
<keyword evidence="5" id="KW-0472">Membrane</keyword>
<evidence type="ECO:0000256" key="4">
    <source>
        <dbReference type="ARBA" id="ARBA00023242"/>
    </source>
</evidence>
<sequence length="790" mass="87954">MAGTFEDILHRADRLSSTVLSSVSPVDRSSNVAEMSAQSCMDEFFRRSESLWKKKQPVNERRTKLQSNLLLGQRSLWLDPGPSCSFRKTAVEETLSETVELAPIQSMEEILPDMLHQTVKLIKLDAERAFFNRCAIEDEMSDAKEPVLADRTAGTPSPKKRAGVSRLPQVSATAVELAFAKALSEYVLDKKQDGLAEGFKKAASRSRDESITSLWEQGVAMLTLHTARLDHDLSPRALRSSAEWMNALVEGSLRYLQKHFMTHMRELVNRNLSIARIGGVPGTLTLVDGYLNVKRLHPAKRSCQDGVYGMNGHAIWEVVYHCFRCGDYESVAEIAQSRLQNLPSCAALAVAISSIAKTQKLSVEDRDRVKAEWKAVAGSTVDVYKKAVYCALLGGDVAEVCDNLENWLWLKIAPYKFTLPVSPASFATLQRTVSIEYGEEYFTNSGGSAAIFFQALLLTGQFERAIHFLYRSDMLVHAVHLAIMAHINGLLITSANGTAPILEVNEKDQLECSLNFSRLVLIYVKPFECVDVERAMDYYFCLRTFESPTGGNMFYACVSRAVYLGGDMDKVVGRVDEHGLRHEGLIDKYADDVSINDAIAKVAANVELSAEPVNAVHLYHCAERYNDALRVLCDCLVNAIKGYREMEEPLHVAIWLGGIYKRNAVEGCSLQLLATLYLLIDLSIFFTDFQKENYLVCLDIIAKLKCIPLDMAEVSAFVSTFHSLSDEVRSVLPDVCVTVMRILEQLSANSDWKGELSARADAIVAYAARVPHTFPAEITSQILDINSRLH</sequence>
<keyword evidence="4 5" id="KW-0539">Nucleus</keyword>
<keyword evidence="5" id="KW-0811">Translocation</keyword>
<dbReference type="GO" id="GO:0017056">
    <property type="term" value="F:structural constituent of nuclear pore"/>
    <property type="evidence" value="ECO:0007669"/>
    <property type="project" value="InterPro"/>
</dbReference>
<name>A0A0B2VU98_TOXCA</name>
<dbReference type="Proteomes" id="UP000031036">
    <property type="component" value="Unassembled WGS sequence"/>
</dbReference>
<organism evidence="6 7">
    <name type="scientific">Toxocara canis</name>
    <name type="common">Canine roundworm</name>
    <dbReference type="NCBI Taxonomy" id="6265"/>
    <lineage>
        <taxon>Eukaryota</taxon>
        <taxon>Metazoa</taxon>
        <taxon>Ecdysozoa</taxon>
        <taxon>Nematoda</taxon>
        <taxon>Chromadorea</taxon>
        <taxon>Rhabditida</taxon>
        <taxon>Spirurina</taxon>
        <taxon>Ascaridomorpha</taxon>
        <taxon>Ascaridoidea</taxon>
        <taxon>Toxocaridae</taxon>
        <taxon>Toxocara</taxon>
    </lineage>
</organism>
<dbReference type="PANTHER" id="PTHR11225">
    <property type="entry name" value="NUCLEAR PORE COMPLEX PROTEIN NUP93 NUCLEOPORIN NUP93 DEAD EYE PROTEIN"/>
    <property type="match status" value="1"/>
</dbReference>
<dbReference type="AlphaFoldDB" id="A0A0B2VU98"/>
<dbReference type="Pfam" id="PF04097">
    <property type="entry name" value="Nic96"/>
    <property type="match status" value="1"/>
</dbReference>
<keyword evidence="5" id="KW-0509">mRNA transport</keyword>
<evidence type="ECO:0000313" key="6">
    <source>
        <dbReference type="EMBL" id="KHN84974.1"/>
    </source>
</evidence>
<reference evidence="6 7" key="1">
    <citation type="submission" date="2014-11" db="EMBL/GenBank/DDBJ databases">
        <title>Genetic blueprint of the zoonotic pathogen Toxocara canis.</title>
        <authorList>
            <person name="Zhu X.-Q."/>
            <person name="Korhonen P.K."/>
            <person name="Cai H."/>
            <person name="Young N.D."/>
            <person name="Nejsum P."/>
            <person name="von Samson-Himmelstjerna G."/>
            <person name="Boag P.R."/>
            <person name="Tan P."/>
            <person name="Li Q."/>
            <person name="Min J."/>
            <person name="Yang Y."/>
            <person name="Wang X."/>
            <person name="Fang X."/>
            <person name="Hall R.S."/>
            <person name="Hofmann A."/>
            <person name="Sternberg P.W."/>
            <person name="Jex A.R."/>
            <person name="Gasser R.B."/>
        </authorList>
    </citation>
    <scope>NUCLEOTIDE SEQUENCE [LARGE SCALE GENOMIC DNA]</scope>
    <source>
        <strain evidence="6">PN_DK_2014</strain>
    </source>
</reference>
<comment type="caution">
    <text evidence="6">The sequence shown here is derived from an EMBL/GenBank/DDBJ whole genome shotgun (WGS) entry which is preliminary data.</text>
</comment>
<dbReference type="PANTHER" id="PTHR11225:SF4">
    <property type="entry name" value="NUCLEAR PORE COMPLEX PROTEIN NUP93"/>
    <property type="match status" value="1"/>
</dbReference>
<evidence type="ECO:0000256" key="3">
    <source>
        <dbReference type="ARBA" id="ARBA00023132"/>
    </source>
</evidence>
<comment type="subcellular location">
    <subcellularLocation>
        <location evidence="1 5">Nucleus</location>
        <location evidence="1 5">Nuclear pore complex</location>
    </subcellularLocation>
</comment>
<keyword evidence="3 5" id="KW-0906">Nuclear pore complex</keyword>
<dbReference type="GO" id="GO:0016973">
    <property type="term" value="P:poly(A)+ mRNA export from nucleus"/>
    <property type="evidence" value="ECO:0007669"/>
    <property type="project" value="TreeGrafter"/>
</dbReference>
<evidence type="ECO:0000313" key="7">
    <source>
        <dbReference type="Proteomes" id="UP000031036"/>
    </source>
</evidence>